<proteinExistence type="predicted"/>
<accession>A0ACC3CXV4</accession>
<evidence type="ECO:0000313" key="2">
    <source>
        <dbReference type="Proteomes" id="UP001186974"/>
    </source>
</evidence>
<keyword evidence="2" id="KW-1185">Reference proteome</keyword>
<dbReference type="Proteomes" id="UP001186974">
    <property type="component" value="Unassembled WGS sequence"/>
</dbReference>
<organism evidence="1 2">
    <name type="scientific">Coniosporium uncinatum</name>
    <dbReference type="NCBI Taxonomy" id="93489"/>
    <lineage>
        <taxon>Eukaryota</taxon>
        <taxon>Fungi</taxon>
        <taxon>Dikarya</taxon>
        <taxon>Ascomycota</taxon>
        <taxon>Pezizomycotina</taxon>
        <taxon>Dothideomycetes</taxon>
        <taxon>Dothideomycetes incertae sedis</taxon>
        <taxon>Coniosporium</taxon>
    </lineage>
</organism>
<name>A0ACC3CXV4_9PEZI</name>
<reference evidence="1" key="1">
    <citation type="submission" date="2024-09" db="EMBL/GenBank/DDBJ databases">
        <title>Black Yeasts Isolated from many extreme environments.</title>
        <authorList>
            <person name="Coleine C."/>
            <person name="Stajich J.E."/>
            <person name="Selbmann L."/>
        </authorList>
    </citation>
    <scope>NUCLEOTIDE SEQUENCE</scope>
    <source>
        <strain evidence="1">CCFEE 5737</strain>
    </source>
</reference>
<gene>
    <name evidence="1" type="ORF">LTS18_012019</name>
</gene>
<sequence>MRDSMTERSPASGHKRSFSEYERDLRRDRESGRAGREVDKSTTQNPAHAAPETLAPAVTVENMDDDLSTTEEDTVSLHPAEELASQPTAGTRPNGSFSSLIDYDPANASDRSQRPSSSPPGSDAGDSSTIRSQAELLRLRLKVAMYKVQTNQTKVPMSQLRLPNLPVQAHKQHADTDRVAAIEARALKLKAQAASQGFAAPAVPRLLPAPKLVPTAYSAKHIYERPDVSSSPLVPPENSPERLPLPPVGSFARPSPVRRPVANTAATPALKRVQQREDDNLTSSAVKGRAASSLLELMRAG</sequence>
<protein>
    <submittedName>
        <fullName evidence="1">Uncharacterized protein</fullName>
    </submittedName>
</protein>
<evidence type="ECO:0000313" key="1">
    <source>
        <dbReference type="EMBL" id="KAK3054237.1"/>
    </source>
</evidence>
<dbReference type="EMBL" id="JAWDJW010009874">
    <property type="protein sequence ID" value="KAK3054237.1"/>
    <property type="molecule type" value="Genomic_DNA"/>
</dbReference>
<comment type="caution">
    <text evidence="1">The sequence shown here is derived from an EMBL/GenBank/DDBJ whole genome shotgun (WGS) entry which is preliminary data.</text>
</comment>